<dbReference type="PANTHER" id="PTHR31669:SF292">
    <property type="entry name" value="OS02G0262500 PROTEIN"/>
    <property type="match status" value="1"/>
</dbReference>
<evidence type="ECO:0000259" key="7">
    <source>
        <dbReference type="PROSITE" id="PS50966"/>
    </source>
</evidence>
<evidence type="ECO:0000256" key="1">
    <source>
        <dbReference type="ARBA" id="ARBA00005889"/>
    </source>
</evidence>
<protein>
    <recommendedName>
        <fullName evidence="6">Protein FAR1-RELATED SEQUENCE</fullName>
    </recommendedName>
</protein>
<feature type="domain" description="SWIM-type" evidence="7">
    <location>
        <begin position="224"/>
        <end position="263"/>
    </location>
</feature>
<evidence type="ECO:0000256" key="4">
    <source>
        <dbReference type="ARBA" id="ARBA00022833"/>
    </source>
</evidence>
<keyword evidence="3 5" id="KW-0863">Zinc-finger</keyword>
<dbReference type="Pfam" id="PF10551">
    <property type="entry name" value="MULE"/>
    <property type="match status" value="1"/>
</dbReference>
<comment type="similarity">
    <text evidence="1 6">Belongs to the FHY3/FAR1 family.</text>
</comment>
<dbReference type="InterPro" id="IPR006564">
    <property type="entry name" value="Znf_PMZ"/>
</dbReference>
<dbReference type="AlphaFoldDB" id="A0A0A9DSN7"/>
<keyword evidence="2 6" id="KW-0479">Metal-binding</keyword>
<evidence type="ECO:0000256" key="3">
    <source>
        <dbReference type="ARBA" id="ARBA00022771"/>
    </source>
</evidence>
<dbReference type="EMBL" id="GBRH01208202">
    <property type="protein sequence ID" value="JAD89693.1"/>
    <property type="molecule type" value="Transcribed_RNA"/>
</dbReference>
<dbReference type="InterPro" id="IPR018289">
    <property type="entry name" value="MULE_transposase_dom"/>
</dbReference>
<name>A0A0A9DSN7_ARUDO</name>
<evidence type="ECO:0000256" key="6">
    <source>
        <dbReference type="RuleBase" id="RU367018"/>
    </source>
</evidence>
<reference evidence="8" key="1">
    <citation type="submission" date="2014-09" db="EMBL/GenBank/DDBJ databases">
        <authorList>
            <person name="Magalhaes I.L.F."/>
            <person name="Oliveira U."/>
            <person name="Santos F.R."/>
            <person name="Vidigal T.H.D.A."/>
            <person name="Brescovit A.D."/>
            <person name="Santos A.J."/>
        </authorList>
    </citation>
    <scope>NUCLEOTIDE SEQUENCE</scope>
    <source>
        <tissue evidence="8">Shoot tissue taken approximately 20 cm above the soil surface</tissue>
    </source>
</reference>
<evidence type="ECO:0000256" key="2">
    <source>
        <dbReference type="ARBA" id="ARBA00022723"/>
    </source>
</evidence>
<evidence type="ECO:0000313" key="8">
    <source>
        <dbReference type="EMBL" id="JAD89693.1"/>
    </source>
</evidence>
<organism evidence="8">
    <name type="scientific">Arundo donax</name>
    <name type="common">Giant reed</name>
    <name type="synonym">Donax arundinaceus</name>
    <dbReference type="NCBI Taxonomy" id="35708"/>
    <lineage>
        <taxon>Eukaryota</taxon>
        <taxon>Viridiplantae</taxon>
        <taxon>Streptophyta</taxon>
        <taxon>Embryophyta</taxon>
        <taxon>Tracheophyta</taxon>
        <taxon>Spermatophyta</taxon>
        <taxon>Magnoliopsida</taxon>
        <taxon>Liliopsida</taxon>
        <taxon>Poales</taxon>
        <taxon>Poaceae</taxon>
        <taxon>PACMAD clade</taxon>
        <taxon>Arundinoideae</taxon>
        <taxon>Arundineae</taxon>
        <taxon>Arundo</taxon>
    </lineage>
</organism>
<dbReference type="PANTHER" id="PTHR31669">
    <property type="entry name" value="PROTEIN FAR1-RELATED SEQUENCE 10-RELATED"/>
    <property type="match status" value="1"/>
</dbReference>
<comment type="function">
    <text evidence="6">Putative transcription activator involved in regulating light control of development.</text>
</comment>
<dbReference type="InterPro" id="IPR031052">
    <property type="entry name" value="FHY3/FAR1"/>
</dbReference>
<dbReference type="InterPro" id="IPR007527">
    <property type="entry name" value="Znf_SWIM"/>
</dbReference>
<reference evidence="8" key="2">
    <citation type="journal article" date="2015" name="Data Brief">
        <title>Shoot transcriptome of the giant reed, Arundo donax.</title>
        <authorList>
            <person name="Barrero R.A."/>
            <person name="Guerrero F.D."/>
            <person name="Moolhuijzen P."/>
            <person name="Goolsby J.A."/>
            <person name="Tidwell J."/>
            <person name="Bellgard S.E."/>
            <person name="Bellgard M.I."/>
        </authorList>
    </citation>
    <scope>NUCLEOTIDE SEQUENCE</scope>
    <source>
        <tissue evidence="8">Shoot tissue taken approximately 20 cm above the soil surface</tissue>
    </source>
</reference>
<evidence type="ECO:0000256" key="5">
    <source>
        <dbReference type="PROSITE-ProRule" id="PRU00325"/>
    </source>
</evidence>
<proteinExistence type="inferred from homology"/>
<sequence length="395" mass="46095">MEQVHPRSLITDGDAAMARAIEIVMPQADHRLCSWHIEQNMIKRLRGDALKEFRKLIYHTVHADEFERLWVQFIARHTFKEENKLWLVRLYELRNKWSAAYTKGRHFLGMQSNQRSESLNSRLHNHLDRKMWLIDLVVHYQSCLSSIHRDQLELDAKALNSIPFTDITADVFEKMTALTFTPTMFQKVRDQVRRLYKWEVTEVTWNNGCVRYQVASKGAVEAPVEVTCSFDGSSMVNGTCQCRLFESECIPCGHILCVVRYMQLDTIPECCVSRRWTMQGRNAFHYEGGNNGEVWSEQMNRFHALRKKGNLALFRASRSLEVTERLMKVFDDVIHEDIEKQETTEETSFGPLPAHFAGVYHPSRTKVLDPKKIVSRGAPSLKHMWRAFTEAWKTN</sequence>
<dbReference type="PROSITE" id="PS50966">
    <property type="entry name" value="ZF_SWIM"/>
    <property type="match status" value="1"/>
</dbReference>
<dbReference type="GO" id="GO:0008270">
    <property type="term" value="F:zinc ion binding"/>
    <property type="evidence" value="ECO:0007669"/>
    <property type="project" value="UniProtKB-UniRule"/>
</dbReference>
<dbReference type="GO" id="GO:0006355">
    <property type="term" value="P:regulation of DNA-templated transcription"/>
    <property type="evidence" value="ECO:0007669"/>
    <property type="project" value="UniProtKB-UniRule"/>
</dbReference>
<keyword evidence="4 6" id="KW-0862">Zinc</keyword>
<dbReference type="GO" id="GO:0005634">
    <property type="term" value="C:nucleus"/>
    <property type="evidence" value="ECO:0007669"/>
    <property type="project" value="UniProtKB-SubCell"/>
</dbReference>
<comment type="subcellular location">
    <subcellularLocation>
        <location evidence="6">Nucleus</location>
    </subcellularLocation>
</comment>
<accession>A0A0A9DSN7</accession>
<keyword evidence="6" id="KW-0539">Nucleus</keyword>
<dbReference type="SMART" id="SM00575">
    <property type="entry name" value="ZnF_PMZ"/>
    <property type="match status" value="1"/>
</dbReference>